<comment type="caution">
    <text evidence="1">The sequence shown here is derived from an EMBL/GenBank/DDBJ whole genome shotgun (WGS) entry which is preliminary data.</text>
</comment>
<feature type="non-terminal residue" evidence="1">
    <location>
        <position position="1"/>
    </location>
</feature>
<accession>A0AA36HJG4</accession>
<evidence type="ECO:0008006" key="3">
    <source>
        <dbReference type="Google" id="ProtNLM"/>
    </source>
</evidence>
<reference evidence="1" key="1">
    <citation type="submission" date="2023-08" db="EMBL/GenBank/DDBJ databases">
        <authorList>
            <person name="Chen Y."/>
            <person name="Shah S."/>
            <person name="Dougan E. K."/>
            <person name="Thang M."/>
            <person name="Chan C."/>
        </authorList>
    </citation>
    <scope>NUCLEOTIDE SEQUENCE</scope>
</reference>
<protein>
    <recommendedName>
        <fullName evidence="3">J domain-containing protein</fullName>
    </recommendedName>
</protein>
<evidence type="ECO:0000313" key="2">
    <source>
        <dbReference type="Proteomes" id="UP001178507"/>
    </source>
</evidence>
<keyword evidence="2" id="KW-1185">Reference proteome</keyword>
<gene>
    <name evidence="1" type="ORF">EVOR1521_LOCUS886</name>
</gene>
<dbReference type="EMBL" id="CAUJNA010000007">
    <property type="protein sequence ID" value="CAJ1370286.1"/>
    <property type="molecule type" value="Genomic_DNA"/>
</dbReference>
<dbReference type="Proteomes" id="UP001178507">
    <property type="component" value="Unassembled WGS sequence"/>
</dbReference>
<name>A0AA36HJG4_9DINO</name>
<dbReference type="AlphaFoldDB" id="A0AA36HJG4"/>
<sequence>VEEEYEPQTPPSAGAPELDIAEFMEEDEYQIEEDPDDTDLQDLEEEPVPVVKEEALVEDGAEEVDATLLHCATLGIALENLPASPSDWHRLIRLAFKRAARVSHPDKNPQVHRGAVQACKEAEAYLLAWAE</sequence>
<feature type="non-terminal residue" evidence="1">
    <location>
        <position position="131"/>
    </location>
</feature>
<organism evidence="1 2">
    <name type="scientific">Effrenium voratum</name>
    <dbReference type="NCBI Taxonomy" id="2562239"/>
    <lineage>
        <taxon>Eukaryota</taxon>
        <taxon>Sar</taxon>
        <taxon>Alveolata</taxon>
        <taxon>Dinophyceae</taxon>
        <taxon>Suessiales</taxon>
        <taxon>Symbiodiniaceae</taxon>
        <taxon>Effrenium</taxon>
    </lineage>
</organism>
<proteinExistence type="predicted"/>
<evidence type="ECO:0000313" key="1">
    <source>
        <dbReference type="EMBL" id="CAJ1370286.1"/>
    </source>
</evidence>